<keyword evidence="1" id="KW-0378">Hydrolase</keyword>
<organism evidence="1 2">
    <name type="scientific">Caballeronia udeis</name>
    <dbReference type="NCBI Taxonomy" id="1232866"/>
    <lineage>
        <taxon>Bacteria</taxon>
        <taxon>Pseudomonadati</taxon>
        <taxon>Pseudomonadota</taxon>
        <taxon>Betaproteobacteria</taxon>
        <taxon>Burkholderiales</taxon>
        <taxon>Burkholderiaceae</taxon>
        <taxon>Caballeronia</taxon>
    </lineage>
</organism>
<gene>
    <name evidence="1" type="ORF">AWB69_03736</name>
</gene>
<dbReference type="AlphaFoldDB" id="A0A158H275"/>
<dbReference type="Gene3D" id="1.10.10.10">
    <property type="entry name" value="Winged helix-like DNA-binding domain superfamily/Winged helix DNA-binding domain"/>
    <property type="match status" value="1"/>
</dbReference>
<name>A0A158H275_9BURK</name>
<dbReference type="Proteomes" id="UP000054683">
    <property type="component" value="Unassembled WGS sequence"/>
</dbReference>
<reference evidence="1 2" key="1">
    <citation type="submission" date="2016-01" db="EMBL/GenBank/DDBJ databases">
        <authorList>
            <person name="Oliw E.H."/>
        </authorList>
    </citation>
    <scope>NUCLEOTIDE SEQUENCE [LARGE SCALE GENOMIC DNA]</scope>
    <source>
        <strain evidence="1">LMG 27134</strain>
    </source>
</reference>
<accession>A0A158H275</accession>
<dbReference type="InterPro" id="IPR027417">
    <property type="entry name" value="P-loop_NTPase"/>
</dbReference>
<dbReference type="RefSeq" id="WP_062087175.1">
    <property type="nucleotide sequence ID" value="NZ_FCOK02000023.1"/>
</dbReference>
<sequence length="251" mass="28016">MVNTGVYRANLRFTVEQFTNLQEKRKRLVDKVTEREGAGIVYCATVAECNAVHAALLDAGVDAQRYNRTRRGAVKLQARSADQLADERLREAAKHYAAMAENDRNILERMIGYAQSAQCRWRIVLDYFATQMVSIDTSRAAVSSEYGHGDAGANIRDELNGGVCGTCDNRLAPTTITPGPREMHEAQHDAQHAQLPARKTRTWEAGDEVWVRRYGAGVVKLASGERVAVTFPDGQTRTFISRYLRPKTSDR</sequence>
<proteinExistence type="predicted"/>
<evidence type="ECO:0000313" key="2">
    <source>
        <dbReference type="Proteomes" id="UP000054683"/>
    </source>
</evidence>
<dbReference type="InterPro" id="IPR036388">
    <property type="entry name" value="WH-like_DNA-bd_sf"/>
</dbReference>
<keyword evidence="1" id="KW-0547">Nucleotide-binding</keyword>
<keyword evidence="1" id="KW-0067">ATP-binding</keyword>
<keyword evidence="1" id="KW-0347">Helicase</keyword>
<evidence type="ECO:0000313" key="1">
    <source>
        <dbReference type="EMBL" id="SAL38197.1"/>
    </source>
</evidence>
<dbReference type="EMBL" id="FCOK02000023">
    <property type="protein sequence ID" value="SAL38197.1"/>
    <property type="molecule type" value="Genomic_DNA"/>
</dbReference>
<dbReference type="Gene3D" id="3.40.50.300">
    <property type="entry name" value="P-loop containing nucleotide triphosphate hydrolases"/>
    <property type="match status" value="1"/>
</dbReference>
<dbReference type="GO" id="GO:0004386">
    <property type="term" value="F:helicase activity"/>
    <property type="evidence" value="ECO:0007669"/>
    <property type="project" value="UniProtKB-KW"/>
</dbReference>
<protein>
    <submittedName>
        <fullName evidence="1">ATP-dependent DNA helicase RecQ</fullName>
    </submittedName>
</protein>